<feature type="region of interest" description="Disordered" evidence="1">
    <location>
        <begin position="353"/>
        <end position="459"/>
    </location>
</feature>
<comment type="caution">
    <text evidence="2">The sequence shown here is derived from an EMBL/GenBank/DDBJ whole genome shotgun (WGS) entry which is preliminary data.</text>
</comment>
<protein>
    <submittedName>
        <fullName evidence="2">Uncharacterized protein</fullName>
    </submittedName>
</protein>
<feature type="region of interest" description="Disordered" evidence="1">
    <location>
        <begin position="1"/>
        <end position="39"/>
    </location>
</feature>
<feature type="region of interest" description="Disordered" evidence="1">
    <location>
        <begin position="523"/>
        <end position="595"/>
    </location>
</feature>
<dbReference type="Proteomes" id="UP001221142">
    <property type="component" value="Unassembled WGS sequence"/>
</dbReference>
<accession>A0AAD7FSB8</accession>
<feature type="compositionally biased region" description="Basic and acidic residues" evidence="1">
    <location>
        <begin position="379"/>
        <end position="390"/>
    </location>
</feature>
<dbReference type="AlphaFoldDB" id="A0AAD7FSB8"/>
<feature type="compositionally biased region" description="Polar residues" evidence="1">
    <location>
        <begin position="8"/>
        <end position="17"/>
    </location>
</feature>
<feature type="compositionally biased region" description="Polar residues" evidence="1">
    <location>
        <begin position="28"/>
        <end position="39"/>
    </location>
</feature>
<evidence type="ECO:0000313" key="2">
    <source>
        <dbReference type="EMBL" id="KAJ7634852.1"/>
    </source>
</evidence>
<feature type="compositionally biased region" description="Gly residues" evidence="1">
    <location>
        <begin position="560"/>
        <end position="570"/>
    </location>
</feature>
<evidence type="ECO:0000313" key="3">
    <source>
        <dbReference type="Proteomes" id="UP001221142"/>
    </source>
</evidence>
<proteinExistence type="predicted"/>
<evidence type="ECO:0000256" key="1">
    <source>
        <dbReference type="SAM" id="MobiDB-lite"/>
    </source>
</evidence>
<dbReference type="EMBL" id="JARKIF010000007">
    <property type="protein sequence ID" value="KAJ7634852.1"/>
    <property type="molecule type" value="Genomic_DNA"/>
</dbReference>
<gene>
    <name evidence="2" type="ORF">FB45DRAFT_910050</name>
</gene>
<feature type="compositionally biased region" description="Low complexity" evidence="1">
    <location>
        <begin position="571"/>
        <end position="595"/>
    </location>
</feature>
<feature type="compositionally biased region" description="Acidic residues" evidence="1">
    <location>
        <begin position="391"/>
        <end position="406"/>
    </location>
</feature>
<reference evidence="2" key="1">
    <citation type="submission" date="2023-03" db="EMBL/GenBank/DDBJ databases">
        <title>Massive genome expansion in bonnet fungi (Mycena s.s.) driven by repeated elements and novel gene families across ecological guilds.</title>
        <authorList>
            <consortium name="Lawrence Berkeley National Laboratory"/>
            <person name="Harder C.B."/>
            <person name="Miyauchi S."/>
            <person name="Viragh M."/>
            <person name="Kuo A."/>
            <person name="Thoen E."/>
            <person name="Andreopoulos B."/>
            <person name="Lu D."/>
            <person name="Skrede I."/>
            <person name="Drula E."/>
            <person name="Henrissat B."/>
            <person name="Morin E."/>
            <person name="Kohler A."/>
            <person name="Barry K."/>
            <person name="LaButti K."/>
            <person name="Morin E."/>
            <person name="Salamov A."/>
            <person name="Lipzen A."/>
            <person name="Mereny Z."/>
            <person name="Hegedus B."/>
            <person name="Baldrian P."/>
            <person name="Stursova M."/>
            <person name="Weitz H."/>
            <person name="Taylor A."/>
            <person name="Grigoriev I.V."/>
            <person name="Nagy L.G."/>
            <person name="Martin F."/>
            <person name="Kauserud H."/>
        </authorList>
    </citation>
    <scope>NUCLEOTIDE SEQUENCE</scope>
    <source>
        <strain evidence="2">9284</strain>
    </source>
</reference>
<feature type="compositionally biased region" description="Basic and acidic residues" evidence="1">
    <location>
        <begin position="353"/>
        <end position="370"/>
    </location>
</feature>
<sequence>MPAVSLPSAHSLNNPHRPTQPVRKRGTTSDAQKGSGSISYAQKLDKQAAIARLMGIFKDRREEIVEDLVRECGLKRDVALAMLTNKSTAVASRAPNLYNALVHDIRIKDEEAGRRSRHLKQIQEEISTRMEEKGVNTVESLLTTAEKERILEQLREDRHVKVTGVRATLKSVGTDSTKTIQGMGDEAKNLFERTAVAGFGVFAGTNADDMTPPHCFDSGDSLDFFPEVLGITPVEVLRKYVAWLSNCAGAGTERKTGTQLRKGCVQMMESSLRRITKDPTARMSFTNYDVDIRAARKVELRGWLPGIPCTNFSEISQMADLRRLHDALRAGEIYWRCMTQEAVKELNAELDERRKEGPLKKRKQRDDAGKPRGPRRRKDGGDDSRRKDGNDEPSDSDDDDEGDEDQQPAKKTSKTQPPAQRTHLHRPGSRPALPADRVVVNDDPAPPASTATGSIPATESATLVTVPTTLVPATPATVVVAANTETVVSSAVHVAPAPLGVGGFARFAVNAGGEVGQTVVAKPRVPRKEKRKRDELENDSNAPGQDGEKQVAKKKKTGGASAGGKTGGKANGKNKSADGAQPTRRSTRGATRTAA</sequence>
<name>A0AAD7FSB8_9AGAR</name>
<organism evidence="2 3">
    <name type="scientific">Roridomyces roridus</name>
    <dbReference type="NCBI Taxonomy" id="1738132"/>
    <lineage>
        <taxon>Eukaryota</taxon>
        <taxon>Fungi</taxon>
        <taxon>Dikarya</taxon>
        <taxon>Basidiomycota</taxon>
        <taxon>Agaricomycotina</taxon>
        <taxon>Agaricomycetes</taxon>
        <taxon>Agaricomycetidae</taxon>
        <taxon>Agaricales</taxon>
        <taxon>Marasmiineae</taxon>
        <taxon>Mycenaceae</taxon>
        <taxon>Roridomyces</taxon>
    </lineage>
</organism>
<feature type="compositionally biased region" description="Polar residues" evidence="1">
    <location>
        <begin position="449"/>
        <end position="459"/>
    </location>
</feature>
<keyword evidence="3" id="KW-1185">Reference proteome</keyword>